<comment type="subcellular location">
    <subcellularLocation>
        <location evidence="1">Membrane</location>
        <topology evidence="1">Multi-pass membrane protein</topology>
    </subcellularLocation>
</comment>
<keyword evidence="3 5" id="KW-1133">Transmembrane helix</keyword>
<feature type="transmembrane region" description="Helical" evidence="5">
    <location>
        <begin position="83"/>
        <end position="102"/>
    </location>
</feature>
<proteinExistence type="predicted"/>
<evidence type="ECO:0000256" key="5">
    <source>
        <dbReference type="SAM" id="Phobius"/>
    </source>
</evidence>
<evidence type="ECO:0000256" key="3">
    <source>
        <dbReference type="ARBA" id="ARBA00022989"/>
    </source>
</evidence>
<evidence type="ECO:0000259" key="6">
    <source>
        <dbReference type="PROSITE" id="PS50850"/>
    </source>
</evidence>
<dbReference type="PROSITE" id="PS50850">
    <property type="entry name" value="MFS"/>
    <property type="match status" value="1"/>
</dbReference>
<dbReference type="InterPro" id="IPR020846">
    <property type="entry name" value="MFS_dom"/>
</dbReference>
<feature type="transmembrane region" description="Helical" evidence="5">
    <location>
        <begin position="114"/>
        <end position="135"/>
    </location>
</feature>
<dbReference type="PANTHER" id="PTHR24064">
    <property type="entry name" value="SOLUTE CARRIER FAMILY 22 MEMBER"/>
    <property type="match status" value="1"/>
</dbReference>
<evidence type="ECO:0000256" key="4">
    <source>
        <dbReference type="ARBA" id="ARBA00023136"/>
    </source>
</evidence>
<organism evidence="7 8">
    <name type="scientific">Petrolisthes cinctipes</name>
    <name type="common">Flat porcelain crab</name>
    <dbReference type="NCBI Taxonomy" id="88211"/>
    <lineage>
        <taxon>Eukaryota</taxon>
        <taxon>Metazoa</taxon>
        <taxon>Ecdysozoa</taxon>
        <taxon>Arthropoda</taxon>
        <taxon>Crustacea</taxon>
        <taxon>Multicrustacea</taxon>
        <taxon>Malacostraca</taxon>
        <taxon>Eumalacostraca</taxon>
        <taxon>Eucarida</taxon>
        <taxon>Decapoda</taxon>
        <taxon>Pleocyemata</taxon>
        <taxon>Anomura</taxon>
        <taxon>Galatheoidea</taxon>
        <taxon>Porcellanidae</taxon>
        <taxon>Petrolisthes</taxon>
    </lineage>
</organism>
<dbReference type="SUPFAM" id="SSF103473">
    <property type="entry name" value="MFS general substrate transporter"/>
    <property type="match status" value="1"/>
</dbReference>
<feature type="transmembrane region" description="Helical" evidence="5">
    <location>
        <begin position="142"/>
        <end position="163"/>
    </location>
</feature>
<sequence>MYQVNISQVVGGNMSKPDPTWPTTTCLYGWTYDYSLYYPTITSQLNWVCEEDWKPSLSQSLFFVGAFMASPVLGWASDRWGRLPIIVATNVMGGAAGVASAFTNSFVAFTSFRMLVGMTYDTHYFILYILLLEYVSSEYRTIMANVPPMIFLTGGMCVMPWLALYLHDWSTFAIIIHASQFFSVSFIWLVPESARWLLSKGRIRDTMKILKKAAHVNKKSLTSEAIKELEEFGRQHFVDEENQASVLDLLKTPALRLRFLVLCAVWIIVTLSFDGNIRIIEHISSNVFVFFTLVGICELPSGLFTMVLVEKVGRRHTASITLAISGVACLVIAAIPEVYTVSILGMAMLSRLMVRMCINVGQQYCVEILPTVARGSGIGFSHTVGHLSGFISPYIVYLSKFGEYLPHTILGLVSILGGSICVLLPETLNHILPDTLEDGETFFTGQGYCYNPCAGSNEEEGDVKVEPETYINTAFQDHEDWEVKETAAEEVEETRL</sequence>
<dbReference type="InterPro" id="IPR005828">
    <property type="entry name" value="MFS_sugar_transport-like"/>
</dbReference>
<feature type="domain" description="Major facilitator superfamily (MFS) profile" evidence="6">
    <location>
        <begin position="1"/>
        <end position="429"/>
    </location>
</feature>
<keyword evidence="4 5" id="KW-0472">Membrane</keyword>
<evidence type="ECO:0000313" key="7">
    <source>
        <dbReference type="EMBL" id="KAK3891624.1"/>
    </source>
</evidence>
<name>A0AAE1L084_PETCI</name>
<feature type="transmembrane region" description="Helical" evidence="5">
    <location>
        <begin position="259"/>
        <end position="280"/>
    </location>
</feature>
<feature type="transmembrane region" description="Helical" evidence="5">
    <location>
        <begin position="321"/>
        <end position="346"/>
    </location>
</feature>
<comment type="caution">
    <text evidence="7">The sequence shown here is derived from an EMBL/GenBank/DDBJ whole genome shotgun (WGS) entry which is preliminary data.</text>
</comment>
<gene>
    <name evidence="7" type="ORF">Pcinc_004472</name>
</gene>
<evidence type="ECO:0000313" key="8">
    <source>
        <dbReference type="Proteomes" id="UP001286313"/>
    </source>
</evidence>
<dbReference type="Pfam" id="PF00083">
    <property type="entry name" value="Sugar_tr"/>
    <property type="match status" value="1"/>
</dbReference>
<dbReference type="InterPro" id="IPR036259">
    <property type="entry name" value="MFS_trans_sf"/>
</dbReference>
<feature type="transmembrane region" description="Helical" evidence="5">
    <location>
        <begin position="169"/>
        <end position="190"/>
    </location>
</feature>
<dbReference type="Proteomes" id="UP001286313">
    <property type="component" value="Unassembled WGS sequence"/>
</dbReference>
<accession>A0AAE1L084</accession>
<dbReference type="GO" id="GO:0022857">
    <property type="term" value="F:transmembrane transporter activity"/>
    <property type="evidence" value="ECO:0007669"/>
    <property type="project" value="InterPro"/>
</dbReference>
<dbReference type="Gene3D" id="1.20.1250.20">
    <property type="entry name" value="MFS general substrate transporter like domains"/>
    <property type="match status" value="1"/>
</dbReference>
<dbReference type="EMBL" id="JAWQEG010000322">
    <property type="protein sequence ID" value="KAK3891624.1"/>
    <property type="molecule type" value="Genomic_DNA"/>
</dbReference>
<evidence type="ECO:0000256" key="1">
    <source>
        <dbReference type="ARBA" id="ARBA00004141"/>
    </source>
</evidence>
<dbReference type="InterPro" id="IPR005829">
    <property type="entry name" value="Sugar_transporter_CS"/>
</dbReference>
<evidence type="ECO:0000256" key="2">
    <source>
        <dbReference type="ARBA" id="ARBA00022692"/>
    </source>
</evidence>
<dbReference type="GO" id="GO:0016020">
    <property type="term" value="C:membrane"/>
    <property type="evidence" value="ECO:0007669"/>
    <property type="project" value="UniProtKB-SubCell"/>
</dbReference>
<dbReference type="PROSITE" id="PS00216">
    <property type="entry name" value="SUGAR_TRANSPORT_1"/>
    <property type="match status" value="1"/>
</dbReference>
<reference evidence="7" key="1">
    <citation type="submission" date="2023-10" db="EMBL/GenBank/DDBJ databases">
        <title>Genome assemblies of two species of porcelain crab, Petrolisthes cinctipes and Petrolisthes manimaculis (Anomura: Porcellanidae).</title>
        <authorList>
            <person name="Angst P."/>
        </authorList>
    </citation>
    <scope>NUCLEOTIDE SEQUENCE</scope>
    <source>
        <strain evidence="7">PB745_01</strain>
        <tissue evidence="7">Gill</tissue>
    </source>
</reference>
<dbReference type="AlphaFoldDB" id="A0AAE1L084"/>
<keyword evidence="8" id="KW-1185">Reference proteome</keyword>
<feature type="transmembrane region" description="Helical" evidence="5">
    <location>
        <begin position="286"/>
        <end position="309"/>
    </location>
</feature>
<protein>
    <recommendedName>
        <fullName evidence="6">Major facilitator superfamily (MFS) profile domain-containing protein</fullName>
    </recommendedName>
</protein>
<keyword evidence="2 5" id="KW-0812">Transmembrane</keyword>